<dbReference type="EMBL" id="OX465081">
    <property type="protein sequence ID" value="CAI9287536.1"/>
    <property type="molecule type" value="Genomic_DNA"/>
</dbReference>
<dbReference type="PANTHER" id="PTHR48151:SF3">
    <property type="entry name" value="SH3 DOMAIN-CONTAINING PROTEIN"/>
    <property type="match status" value="1"/>
</dbReference>
<sequence length="282" mass="31514">MKVNEFLAGVGSDAPDVDDENIVSILSMSYDDVWARTLLDTIEVDLPPQSEFMFGLTSIDRVFSFDPKSTLALQRLVQETESRIPPGTTLMMLDADKMVAVASSRNPTLANALTRLQRCALIGSWEALTTMAIISGEPYRIQIYEFLHALVQGGVQYQFSDMHTSNGEDQGANGIGLGSLISPMLKVFNEIYNAQDDLIKEMCNHDNAKKEWSDEELKKLYEKHERLLDLVSLFYYVARTKYLPLGPTSGMRDVVVATGIVELLYETIKPEAVESDNNLDDD</sequence>
<name>A0AA35Z857_LACSI</name>
<evidence type="ECO:0000313" key="2">
    <source>
        <dbReference type="Proteomes" id="UP001177003"/>
    </source>
</evidence>
<dbReference type="InterPro" id="IPR053296">
    <property type="entry name" value="TSET_member_tstB"/>
</dbReference>
<accession>A0AA35Z857</accession>
<protein>
    <submittedName>
        <fullName evidence="1">Uncharacterized protein</fullName>
    </submittedName>
</protein>
<reference evidence="1" key="1">
    <citation type="submission" date="2023-04" db="EMBL/GenBank/DDBJ databases">
        <authorList>
            <person name="Vijverberg K."/>
            <person name="Xiong W."/>
            <person name="Schranz E."/>
        </authorList>
    </citation>
    <scope>NUCLEOTIDE SEQUENCE</scope>
</reference>
<organism evidence="1 2">
    <name type="scientific">Lactuca saligna</name>
    <name type="common">Willowleaf lettuce</name>
    <dbReference type="NCBI Taxonomy" id="75948"/>
    <lineage>
        <taxon>Eukaryota</taxon>
        <taxon>Viridiplantae</taxon>
        <taxon>Streptophyta</taxon>
        <taxon>Embryophyta</taxon>
        <taxon>Tracheophyta</taxon>
        <taxon>Spermatophyta</taxon>
        <taxon>Magnoliopsida</taxon>
        <taxon>eudicotyledons</taxon>
        <taxon>Gunneridae</taxon>
        <taxon>Pentapetalae</taxon>
        <taxon>asterids</taxon>
        <taxon>campanulids</taxon>
        <taxon>Asterales</taxon>
        <taxon>Asteraceae</taxon>
        <taxon>Cichorioideae</taxon>
        <taxon>Cichorieae</taxon>
        <taxon>Lactucinae</taxon>
        <taxon>Lactuca</taxon>
    </lineage>
</organism>
<dbReference type="AlphaFoldDB" id="A0AA35Z857"/>
<proteinExistence type="predicted"/>
<gene>
    <name evidence="1" type="ORF">LSALG_LOCUS26894</name>
</gene>
<dbReference type="PANTHER" id="PTHR48151">
    <property type="entry name" value="SH3 DOMAIN-CONTAINING PROTEIN"/>
    <property type="match status" value="1"/>
</dbReference>
<keyword evidence="2" id="KW-1185">Reference proteome</keyword>
<evidence type="ECO:0000313" key="1">
    <source>
        <dbReference type="EMBL" id="CAI9287536.1"/>
    </source>
</evidence>
<dbReference type="Proteomes" id="UP001177003">
    <property type="component" value="Chromosome 5"/>
</dbReference>